<dbReference type="Pfam" id="PF06996">
    <property type="entry name" value="T6SS_TssG"/>
    <property type="match status" value="1"/>
</dbReference>
<dbReference type="PANTHER" id="PTHR35564">
    <property type="match status" value="1"/>
</dbReference>
<protein>
    <submittedName>
        <fullName evidence="1">Type VI secretion system baseplate subunit TssG</fullName>
    </submittedName>
</protein>
<name>A0A7Z2W1T1_9BURK</name>
<evidence type="ECO:0000313" key="2">
    <source>
        <dbReference type="Proteomes" id="UP000502415"/>
    </source>
</evidence>
<dbReference type="EMBL" id="CP051685">
    <property type="protein sequence ID" value="QJE03593.1"/>
    <property type="molecule type" value="Genomic_DNA"/>
</dbReference>
<dbReference type="InterPro" id="IPR010732">
    <property type="entry name" value="T6SS_TssG-like"/>
</dbReference>
<dbReference type="NCBIfam" id="TIGR03347">
    <property type="entry name" value="VI_chp_1"/>
    <property type="match status" value="1"/>
</dbReference>
<dbReference type="AlphaFoldDB" id="A0A7Z2W1T1"/>
<accession>A0A7Z2W1T1</accession>
<sequence>MRAAHQRAGMAVIERLLAEPQRFEFFQAVRLLLLWLEERGVPPQRALDQHLRFANSLSLRFPAGQVEALALERHGDAVRRAGVSGPQFRLTPTFMGLLGAHGTLPAHVTERIQEAQALDKGPDGEAARAFLDMLSTRMLALFYGAWRKYRIEHAVAGPGDAFLPLLLALGGFSCGSLHGGAGAAALPAGVDRRLLALYAGVLRQGPASAALLGRMLSDVFGVPVAVEEGIGHWDRLAPPERTALGGANAVLGQAALLGARCWRPDLRVRVRIGPLGKAQFERFLPHGAAAATLRTLLGLFAAPTLAYEIVLVLRREAVRAIRLGGAADRDAPPAAHGRLGLDSYLATAPAARDRADMRYELRPMPPLPPLPPLPVQNP</sequence>
<dbReference type="Proteomes" id="UP000502415">
    <property type="component" value="Chromosome"/>
</dbReference>
<dbReference type="KEGG" id="mfy:HH212_24410"/>
<keyword evidence="2" id="KW-1185">Reference proteome</keyword>
<organism evidence="1 2">
    <name type="scientific">Massilia forsythiae</name>
    <dbReference type="NCBI Taxonomy" id="2728020"/>
    <lineage>
        <taxon>Bacteria</taxon>
        <taxon>Pseudomonadati</taxon>
        <taxon>Pseudomonadota</taxon>
        <taxon>Betaproteobacteria</taxon>
        <taxon>Burkholderiales</taxon>
        <taxon>Oxalobacteraceae</taxon>
        <taxon>Telluria group</taxon>
        <taxon>Massilia</taxon>
    </lineage>
</organism>
<proteinExistence type="predicted"/>
<dbReference type="PANTHER" id="PTHR35564:SF4">
    <property type="entry name" value="CYTOPLASMIC PROTEIN"/>
    <property type="match status" value="1"/>
</dbReference>
<evidence type="ECO:0000313" key="1">
    <source>
        <dbReference type="EMBL" id="QJE03593.1"/>
    </source>
</evidence>
<gene>
    <name evidence="1" type="primary">tssG</name>
    <name evidence="1" type="ORF">HH212_24410</name>
</gene>
<reference evidence="1 2" key="1">
    <citation type="submission" date="2020-04" db="EMBL/GenBank/DDBJ databases">
        <title>Genome sequencing of novel species.</title>
        <authorList>
            <person name="Heo J."/>
            <person name="Kim S.-J."/>
            <person name="Kim J.-S."/>
            <person name="Hong S.-B."/>
            <person name="Kwon S.-W."/>
        </authorList>
    </citation>
    <scope>NUCLEOTIDE SEQUENCE [LARGE SCALE GENOMIC DNA]</scope>
    <source>
        <strain evidence="1 2">GN2-R2</strain>
    </source>
</reference>